<comment type="caution">
    <text evidence="1">The sequence shown here is derived from an EMBL/GenBank/DDBJ whole genome shotgun (WGS) entry which is preliminary data.</text>
</comment>
<dbReference type="AlphaFoldDB" id="A0A133V3E9"/>
<gene>
    <name evidence="1" type="ORF">AKJ41_03380</name>
</gene>
<accession>A0A133V3E9</accession>
<dbReference type="EMBL" id="LHXV01000036">
    <property type="protein sequence ID" value="KXB00936.1"/>
    <property type="molecule type" value="Genomic_DNA"/>
</dbReference>
<keyword evidence="2" id="KW-1185">Reference proteome</keyword>
<evidence type="ECO:0000313" key="1">
    <source>
        <dbReference type="EMBL" id="KXB00936.1"/>
    </source>
</evidence>
<organism evidence="1 2">
    <name type="scientific">candidate division MSBL1 archaeon SCGC-AAA259O05</name>
    <dbReference type="NCBI Taxonomy" id="1698271"/>
    <lineage>
        <taxon>Archaea</taxon>
        <taxon>Methanobacteriati</taxon>
        <taxon>Methanobacteriota</taxon>
        <taxon>candidate division MSBL1</taxon>
    </lineage>
</organism>
<protein>
    <submittedName>
        <fullName evidence="1">Uncharacterized protein</fullName>
    </submittedName>
</protein>
<evidence type="ECO:0000313" key="2">
    <source>
        <dbReference type="Proteomes" id="UP000070344"/>
    </source>
</evidence>
<reference evidence="1 2" key="1">
    <citation type="journal article" date="2016" name="Sci. Rep.">
        <title>Metabolic traits of an uncultured archaeal lineage -MSBL1- from brine pools of the Red Sea.</title>
        <authorList>
            <person name="Mwirichia R."/>
            <person name="Alam I."/>
            <person name="Rashid M."/>
            <person name="Vinu M."/>
            <person name="Ba-Alawi W."/>
            <person name="Anthony Kamau A."/>
            <person name="Kamanda Ngugi D."/>
            <person name="Goker M."/>
            <person name="Klenk H.P."/>
            <person name="Bajic V."/>
            <person name="Stingl U."/>
        </authorList>
    </citation>
    <scope>NUCLEOTIDE SEQUENCE [LARGE SCALE GENOMIC DNA]</scope>
    <source>
        <strain evidence="1">SCGC-AAA259O05</strain>
    </source>
</reference>
<sequence length="66" mass="7475">MMFGFTLKSVLLWLVLFEGISVSRMFFMPQLMGSQPYFAVQGAKNFSDKLESWSERPDFSGGGDNL</sequence>
<name>A0A133V3E9_9EURY</name>
<dbReference type="Proteomes" id="UP000070344">
    <property type="component" value="Unassembled WGS sequence"/>
</dbReference>
<proteinExistence type="predicted"/>